<proteinExistence type="predicted"/>
<protein>
    <submittedName>
        <fullName evidence="1">Uncharacterized protein</fullName>
    </submittedName>
</protein>
<evidence type="ECO:0000313" key="2">
    <source>
        <dbReference type="Proteomes" id="UP000008387"/>
    </source>
</evidence>
<dbReference type="STRING" id="1002804.HBZC1_17100"/>
<reference evidence="1 2" key="1">
    <citation type="journal article" date="2011" name="J. Bacteriol.">
        <title>Genome sequence of Helicobacter bizzozeronii strain CIII-1, an isolate from human gastric mucosa.</title>
        <authorList>
            <person name="Schott T."/>
            <person name="Rossi M."/>
            <person name="Hanninen M.L."/>
        </authorList>
    </citation>
    <scope>NUCLEOTIDE SEQUENCE [LARGE SCALE GENOMIC DNA]</scope>
    <source>
        <strain evidence="1 2">CIII-1</strain>
    </source>
</reference>
<dbReference type="EMBL" id="FR871757">
    <property type="protein sequence ID" value="CCB80696.1"/>
    <property type="molecule type" value="Genomic_DNA"/>
</dbReference>
<accession>F8KPH2</accession>
<evidence type="ECO:0000313" key="1">
    <source>
        <dbReference type="EMBL" id="CCB80696.1"/>
    </source>
</evidence>
<dbReference type="RefSeq" id="WP_013891074.1">
    <property type="nucleotide sequence ID" value="NC_015674.1"/>
</dbReference>
<keyword evidence="2" id="KW-1185">Reference proteome</keyword>
<dbReference type="HOGENOM" id="CLU_1537985_0_0_7"/>
<organism evidence="1 2">
    <name type="scientific">Helicobacter bizzozeronii (strain CIII-1)</name>
    <dbReference type="NCBI Taxonomy" id="1002804"/>
    <lineage>
        <taxon>Bacteria</taxon>
        <taxon>Pseudomonadati</taxon>
        <taxon>Campylobacterota</taxon>
        <taxon>Epsilonproteobacteria</taxon>
        <taxon>Campylobacterales</taxon>
        <taxon>Helicobacteraceae</taxon>
        <taxon>Helicobacter</taxon>
    </lineage>
</organism>
<gene>
    <name evidence="1" type="ordered locus">HBZC1_17100</name>
</gene>
<name>F8KPH2_HELBC</name>
<dbReference type="AlphaFoldDB" id="F8KPH2"/>
<dbReference type="KEGG" id="hbi:HBZC1_17100"/>
<dbReference type="Proteomes" id="UP000008387">
    <property type="component" value="Chromosome"/>
</dbReference>
<sequence>MKKLKKNTGRRVHCLISEEANHTLCAQMLDHKTSLTATLENLILNADSRQLTSPNTTQTYFENIAEIIRPNEHLYTQMNANASNLNQMMHQVNLAIKKNQQLYLEHIPFWEQAFALLAKMDEDMWYLRRLLLELLSQVYADIGEKEKARVVKRSLKNYREYRSTFVPTKPKTKS</sequence>